<feature type="compositionally biased region" description="Acidic residues" evidence="3">
    <location>
        <begin position="1021"/>
        <end position="1041"/>
    </location>
</feature>
<dbReference type="VEuPathDB" id="FungiDB:H310_03775"/>
<feature type="domain" description="RSE1/DDB1/CPSF1 second beta-propeller" evidence="6">
    <location>
        <begin position="828"/>
        <end position="910"/>
    </location>
</feature>
<dbReference type="GO" id="GO:0005634">
    <property type="term" value="C:nucleus"/>
    <property type="evidence" value="ECO:0007669"/>
    <property type="project" value="UniProtKB-SubCell"/>
</dbReference>
<feature type="domain" description="RSE1/DDB1/CPSF1 C-terminal" evidence="4">
    <location>
        <begin position="1392"/>
        <end position="1714"/>
    </location>
</feature>
<evidence type="ECO:0000256" key="3">
    <source>
        <dbReference type="SAM" id="MobiDB-lite"/>
    </source>
</evidence>
<dbReference type="Gene3D" id="2.130.10.10">
    <property type="entry name" value="YVTN repeat-like/Quinoprotein amine dehydrogenase"/>
    <property type="match status" value="2"/>
</dbReference>
<comment type="subcellular location">
    <subcellularLocation>
        <location evidence="1">Nucleus</location>
    </subcellularLocation>
</comment>
<gene>
    <name evidence="7" type="ORF">DYB32_000866</name>
</gene>
<dbReference type="InterPro" id="IPR050358">
    <property type="entry name" value="RSE1/DDB1/CFT1"/>
</dbReference>
<evidence type="ECO:0000256" key="1">
    <source>
        <dbReference type="ARBA" id="ARBA00004123"/>
    </source>
</evidence>
<dbReference type="InterPro" id="IPR015943">
    <property type="entry name" value="WD40/YVTN_repeat-like_dom_sf"/>
</dbReference>
<evidence type="ECO:0000259" key="5">
    <source>
        <dbReference type="Pfam" id="PF10433"/>
    </source>
</evidence>
<evidence type="ECO:0000259" key="4">
    <source>
        <dbReference type="Pfam" id="PF03178"/>
    </source>
</evidence>
<dbReference type="GO" id="GO:0003676">
    <property type="term" value="F:nucleic acid binding"/>
    <property type="evidence" value="ECO:0007669"/>
    <property type="project" value="InterPro"/>
</dbReference>
<keyword evidence="2" id="KW-0539">Nucleus</keyword>
<dbReference type="InterPro" id="IPR018846">
    <property type="entry name" value="Beta-prop_RSE1/DDB1/CPSF1_1st"/>
</dbReference>
<dbReference type="Gene3D" id="1.25.40.20">
    <property type="entry name" value="Ankyrin repeat-containing domain"/>
    <property type="match status" value="1"/>
</dbReference>
<feature type="domain" description="RSE1/DDB1/CPSF1 first beta-propeller" evidence="5">
    <location>
        <begin position="284"/>
        <end position="710"/>
    </location>
</feature>
<accession>A0A3R6W3R0</accession>
<reference evidence="7 8" key="1">
    <citation type="submission" date="2018-08" db="EMBL/GenBank/DDBJ databases">
        <title>Aphanomyces genome sequencing and annotation.</title>
        <authorList>
            <person name="Minardi D."/>
            <person name="Oidtmann B."/>
            <person name="Van Der Giezen M."/>
            <person name="Studholme D.J."/>
        </authorList>
    </citation>
    <scope>NUCLEOTIDE SEQUENCE [LARGE SCALE GENOMIC DNA]</scope>
    <source>
        <strain evidence="7 8">NJM0002</strain>
    </source>
</reference>
<proteinExistence type="predicted"/>
<dbReference type="Pfam" id="PF12796">
    <property type="entry name" value="Ank_2"/>
    <property type="match status" value="1"/>
</dbReference>
<evidence type="ECO:0000256" key="2">
    <source>
        <dbReference type="ARBA" id="ARBA00023242"/>
    </source>
</evidence>
<feature type="region of interest" description="Disordered" evidence="3">
    <location>
        <begin position="1018"/>
        <end position="1041"/>
    </location>
</feature>
<dbReference type="Pfam" id="PF03178">
    <property type="entry name" value="CPSF_A"/>
    <property type="match status" value="1"/>
</dbReference>
<keyword evidence="8" id="KW-1185">Reference proteome</keyword>
<protein>
    <submittedName>
        <fullName evidence="7">Uncharacterized protein</fullName>
    </submittedName>
</protein>
<dbReference type="InterPro" id="IPR004871">
    <property type="entry name" value="RSE1/DDB1/CPSF1_C"/>
</dbReference>
<dbReference type="Pfam" id="PF23726">
    <property type="entry name" value="Beta-prop_RSE1_2nd"/>
    <property type="match status" value="2"/>
</dbReference>
<dbReference type="SUPFAM" id="SSF48403">
    <property type="entry name" value="Ankyrin repeat"/>
    <property type="match status" value="1"/>
</dbReference>
<evidence type="ECO:0000313" key="8">
    <source>
        <dbReference type="Proteomes" id="UP000285060"/>
    </source>
</evidence>
<evidence type="ECO:0000313" key="7">
    <source>
        <dbReference type="EMBL" id="RHY34553.1"/>
    </source>
</evidence>
<dbReference type="PANTHER" id="PTHR10644">
    <property type="entry name" value="DNA REPAIR/RNA PROCESSING CPSF FAMILY"/>
    <property type="match status" value="1"/>
</dbReference>
<dbReference type="Pfam" id="PF10433">
    <property type="entry name" value="Beta-prop_RSE1_1st"/>
    <property type="match status" value="1"/>
</dbReference>
<dbReference type="Proteomes" id="UP000285060">
    <property type="component" value="Unassembled WGS sequence"/>
</dbReference>
<sequence length="1726" mass="188838">MASSVVLRIKRKRNDEPIEQLAVHGQQDLQKKIRLEDALNSLSLAQGGDKTSSTTTDTSPGTSIFVFSRIDTVSSASNDKQLQRRLEKSIQRYHSEMLKRDRVLKTKVNSKDVHQAQRQQKRYARLPKLHPSRCSANRVLNPMERNIDEAIWIAFQRNDFSVFFQVKHQISNAYEFQRPADGGTILMAAAMHNRVDVIELLLAHSSASILLRDGHGKTAADIASDQGHAMAAAALRACESVEAEKDYVYDVYSIDITATQDITPSNSKKDLPVVSGAPTGVLFSLFGSFCSVNSSDLVVVFAQRIDVYRVEPVTRSSPTSSSNITLHLLHTFPLSGIVECAQLVHVKKAAACLALTFAAAKLVLVRYQGGSLVTVAMHNFEEDGMGLGTALQGERFGRTQFSGISSIPLTMADPDHRCLSMLLYQDQLVVVPLQDSRHDPTDDDEEAMYQIASLKMEDKTRTEQYASTLASFGLDGVVGRTFMLRLKELDIRGKIIDFAFLEGYLEPTLMLLHEENDRQATVGRFAAGFDTCCLTVLSINLTTRLHPKIWSIGNLPSDCFKVSPCPAPLGGAIVLSQNAILYFNQNQYFGLSTTAFADKTIDSTRFPLYPSPLLPPDDKFLLTNCRTCLLNADEMLLNVSGQLFVLSLPSHRSLKQKGYYGQEVCQLMLRRMSTSQLIPATSMAVNFEKRLIFFGTRNGDSQLFRYHTSGDDHGTDAPTVATTPACPVPVPDDLDSDGEDMYLYGRVLAAPETTQENDVSQPVEATVEFADISLEVVDHLAAIGQVTAMDMGVDVDLEGDVPKDALVLSGGVGAQSSVSVINRGIRPVVITEVPLEGCRAIWAVYGSASATHHGYLILSMKSRTMVLKAGDETLPLESSGLFVEGPTLAASNILNNQRIVQVYKQGSCPLDVAPPTCLIVGVRLLEESNETLECTQEIPLEGDIDCGGLGVDGPVGIVSVDILDPYVLLLLSDGSLRVVCADMNDLDLSVIHPDLDGSQGQQICCLCLFHDWGHIFSQPPPEDDTPATQEPDVEADHDDDDDIDGLYKVASAEKQAAEKSTRLLPQDSTGAPVYCAVCLDNGTMVVYCLPDFTVQAVFPGLNVAPQVLVNTKLTSLQYPLVGLAQDGKKPAMLSPVADICIHRVGPSDSTGNGNVVSKMVLVVYVANGDLILYQADGSRFVRRATQSITRPFVLKKESSFAQLNTTLFRYPMLTKFHSVMNHSGVFFRGASPMWIWNSRGLPALSPMAVPLSKKNQVPVLCLTAFHHWNCPEGFVYFHSDGMLRVCEVPPRATITQNGCTVQKVPFGCTIHHLVHIGCHGTGAVQDALQTPTYAVVVSTAAPPPVDDGTENDAEADAEEDGYTAPKPGEVLNGMEAGDFAGVLDEQYELRLVQSVDGHLSKDSVFSIQMERYEVVLTIKVMYLSDAPVLVPQEWKQKRKPYVVVGTGVVGPNGEDENGKGRLLVYEVDYAQYTSAHGVTGRKLPKLKQVYAKDHKQGGISMVSQLGAYVLAAVGSKLIVYELKGGQLVGCAFFDAQLYIVSLNVIKSFILYGDIYKSVHFLHWKPQEKSIIMLAKDTEPLDITATEVSVMNSQLGCVVKRALLCPDHGCRLIACDLQSNVHVLQYEPTHVESRGGQKLLRTSDFHLGTRVTSLLRKRVLDCPFPLYVTLLATAEGGVGVLIPVQERLFRRMYTLQSIMVNVLPQNAGTCIMTSRTTQLTFVYSMKG</sequence>
<dbReference type="InterPro" id="IPR002110">
    <property type="entry name" value="Ankyrin_rpt"/>
</dbReference>
<comment type="caution">
    <text evidence="7">The sequence shown here is derived from an EMBL/GenBank/DDBJ whole genome shotgun (WGS) entry which is preliminary data.</text>
</comment>
<organism evidence="7 8">
    <name type="scientific">Aphanomyces invadans</name>
    <dbReference type="NCBI Taxonomy" id="157072"/>
    <lineage>
        <taxon>Eukaryota</taxon>
        <taxon>Sar</taxon>
        <taxon>Stramenopiles</taxon>
        <taxon>Oomycota</taxon>
        <taxon>Saprolegniomycetes</taxon>
        <taxon>Saprolegniales</taxon>
        <taxon>Verrucalvaceae</taxon>
        <taxon>Aphanomyces</taxon>
    </lineage>
</organism>
<feature type="region of interest" description="Disordered" evidence="3">
    <location>
        <begin position="1340"/>
        <end position="1369"/>
    </location>
</feature>
<name>A0A3R6W3R0_9STRA</name>
<dbReference type="EMBL" id="QUSY01000025">
    <property type="protein sequence ID" value="RHY34553.1"/>
    <property type="molecule type" value="Genomic_DNA"/>
</dbReference>
<feature type="compositionally biased region" description="Acidic residues" evidence="3">
    <location>
        <begin position="1347"/>
        <end position="1361"/>
    </location>
</feature>
<evidence type="ECO:0000259" key="6">
    <source>
        <dbReference type="Pfam" id="PF23726"/>
    </source>
</evidence>
<dbReference type="InterPro" id="IPR058543">
    <property type="entry name" value="Beta-prop_RSE1/DDB1/CPSF1_2nd"/>
</dbReference>
<dbReference type="InterPro" id="IPR036770">
    <property type="entry name" value="Ankyrin_rpt-contain_sf"/>
</dbReference>
<feature type="domain" description="RSE1/DDB1/CPSF1 second beta-propeller" evidence="6">
    <location>
        <begin position="957"/>
        <end position="1288"/>
    </location>
</feature>